<dbReference type="PANTHER" id="PTHR30622">
    <property type="entry name" value="UNDECAPRENYL-DIPHOSPHATASE"/>
    <property type="match status" value="1"/>
</dbReference>
<comment type="function">
    <text evidence="14">Catalyzes the dephosphorylation of undecaprenyl diphosphate (UPP). Confers resistance to bacitracin.</text>
</comment>
<dbReference type="KEGG" id="hmi:soil367_01175"/>
<dbReference type="InterPro" id="IPR003824">
    <property type="entry name" value="UppP"/>
</dbReference>
<keyword evidence="5 14" id="KW-1003">Cell membrane</keyword>
<feature type="transmembrane region" description="Helical" evidence="14">
    <location>
        <begin position="40"/>
        <end position="59"/>
    </location>
</feature>
<dbReference type="GO" id="GO:0071555">
    <property type="term" value="P:cell wall organization"/>
    <property type="evidence" value="ECO:0007669"/>
    <property type="project" value="UniProtKB-KW"/>
</dbReference>
<evidence type="ECO:0000256" key="11">
    <source>
        <dbReference type="ARBA" id="ARBA00032707"/>
    </source>
</evidence>
<keyword evidence="16" id="KW-1185">Reference proteome</keyword>
<protein>
    <recommendedName>
        <fullName evidence="4 14">Undecaprenyl-diphosphatase</fullName>
        <ecNumber evidence="3 14">3.6.1.27</ecNumber>
    </recommendedName>
    <alternativeName>
        <fullName evidence="12 14">Bacitracin resistance protein</fullName>
    </alternativeName>
    <alternativeName>
        <fullName evidence="11 14">Undecaprenyl pyrophosphate phosphatase</fullName>
    </alternativeName>
</protein>
<accession>A0A4P7XD16</accession>
<evidence type="ECO:0000256" key="8">
    <source>
        <dbReference type="ARBA" id="ARBA00022989"/>
    </source>
</evidence>
<dbReference type="GO" id="GO:0008360">
    <property type="term" value="P:regulation of cell shape"/>
    <property type="evidence" value="ECO:0007669"/>
    <property type="project" value="UniProtKB-KW"/>
</dbReference>
<evidence type="ECO:0000256" key="9">
    <source>
        <dbReference type="ARBA" id="ARBA00023136"/>
    </source>
</evidence>
<dbReference type="GO" id="GO:0050380">
    <property type="term" value="F:undecaprenyl-diphosphatase activity"/>
    <property type="evidence" value="ECO:0007669"/>
    <property type="project" value="UniProtKB-UniRule"/>
</dbReference>
<dbReference type="GO" id="GO:0005886">
    <property type="term" value="C:plasma membrane"/>
    <property type="evidence" value="ECO:0007669"/>
    <property type="project" value="UniProtKB-SubCell"/>
</dbReference>
<keyword evidence="7 14" id="KW-0378">Hydrolase</keyword>
<dbReference type="AlphaFoldDB" id="A0A4P7XD16"/>
<comment type="catalytic activity">
    <reaction evidence="13 14">
        <text>di-trans,octa-cis-undecaprenyl diphosphate + H2O = di-trans,octa-cis-undecaprenyl phosphate + phosphate + H(+)</text>
        <dbReference type="Rhea" id="RHEA:28094"/>
        <dbReference type="ChEBI" id="CHEBI:15377"/>
        <dbReference type="ChEBI" id="CHEBI:15378"/>
        <dbReference type="ChEBI" id="CHEBI:43474"/>
        <dbReference type="ChEBI" id="CHEBI:58405"/>
        <dbReference type="ChEBI" id="CHEBI:60392"/>
        <dbReference type="EC" id="3.6.1.27"/>
    </reaction>
</comment>
<feature type="transmembrane region" description="Helical" evidence="14">
    <location>
        <begin position="142"/>
        <end position="161"/>
    </location>
</feature>
<feature type="transmembrane region" description="Helical" evidence="14">
    <location>
        <begin position="109"/>
        <end position="130"/>
    </location>
</feature>
<dbReference type="GO" id="GO:0046677">
    <property type="term" value="P:response to antibiotic"/>
    <property type="evidence" value="ECO:0007669"/>
    <property type="project" value="UniProtKB-UniRule"/>
</dbReference>
<dbReference type="HAMAP" id="MF_01006">
    <property type="entry name" value="Undec_diphosphatase"/>
    <property type="match status" value="1"/>
</dbReference>
<evidence type="ECO:0000313" key="16">
    <source>
        <dbReference type="Proteomes" id="UP000298049"/>
    </source>
</evidence>
<dbReference type="Proteomes" id="UP000298049">
    <property type="component" value="Chromosome"/>
</dbReference>
<comment type="subcellular location">
    <subcellularLocation>
        <location evidence="1 14">Cell membrane</location>
        <topology evidence="1 14">Multi-pass membrane protein</topology>
    </subcellularLocation>
</comment>
<evidence type="ECO:0000256" key="1">
    <source>
        <dbReference type="ARBA" id="ARBA00004651"/>
    </source>
</evidence>
<keyword evidence="14" id="KW-0573">Peptidoglycan synthesis</keyword>
<feature type="transmembrane region" description="Helical" evidence="14">
    <location>
        <begin position="215"/>
        <end position="236"/>
    </location>
</feature>
<keyword evidence="14" id="KW-0133">Cell shape</keyword>
<evidence type="ECO:0000256" key="4">
    <source>
        <dbReference type="ARBA" id="ARBA00021581"/>
    </source>
</evidence>
<evidence type="ECO:0000256" key="13">
    <source>
        <dbReference type="ARBA" id="ARBA00047594"/>
    </source>
</evidence>
<feature type="transmembrane region" description="Helical" evidence="14">
    <location>
        <begin position="181"/>
        <end position="203"/>
    </location>
</feature>
<dbReference type="NCBIfam" id="TIGR00753">
    <property type="entry name" value="undec_PP_bacA"/>
    <property type="match status" value="1"/>
</dbReference>
<evidence type="ECO:0000256" key="12">
    <source>
        <dbReference type="ARBA" id="ARBA00032932"/>
    </source>
</evidence>
<dbReference type="OrthoDB" id="9808289at2"/>
<evidence type="ECO:0000256" key="10">
    <source>
        <dbReference type="ARBA" id="ARBA00023251"/>
    </source>
</evidence>
<evidence type="ECO:0000256" key="6">
    <source>
        <dbReference type="ARBA" id="ARBA00022692"/>
    </source>
</evidence>
<evidence type="ECO:0000256" key="2">
    <source>
        <dbReference type="ARBA" id="ARBA00010621"/>
    </source>
</evidence>
<sequence length="269" mass="29093">MTTLQILVLAIVQGLTEFLPISSSGHLILTPALADWPDQGLGFDLAVHVGTLLAVVVYFRQDIRSLASAWWKSLRGSPSADSRLAWYVVLGTVPAGLVGLLFMDFIEEWARSVAIIATTTILFGLLLGLADRMAGRLDLTNMRWGGALFVGVAQALALVPGTSRSGITITAGLFLGLSRKAAARFSFLLAIPITALAASAKLFTMVREDVPVDWVALLSGTVFSAITAFIAIHFFLKWLDQFGLWPYVWYRLALGTVLLVLLYSGFFGS</sequence>
<dbReference type="NCBIfam" id="NF001393">
    <property type="entry name" value="PRK00281.2-4"/>
    <property type="match status" value="1"/>
</dbReference>
<evidence type="ECO:0000256" key="14">
    <source>
        <dbReference type="HAMAP-Rule" id="MF_01006"/>
    </source>
</evidence>
<evidence type="ECO:0000256" key="5">
    <source>
        <dbReference type="ARBA" id="ARBA00022475"/>
    </source>
</evidence>
<dbReference type="RefSeq" id="WP_136546115.1">
    <property type="nucleotide sequence ID" value="NZ_CP031093.1"/>
</dbReference>
<comment type="miscellaneous">
    <text evidence="14">Bacitracin is thought to be involved in the inhibition of peptidoglycan synthesis by sequestering undecaprenyl diphosphate, thereby reducing the pool of lipid carrier available.</text>
</comment>
<keyword evidence="9 14" id="KW-0472">Membrane</keyword>
<keyword evidence="8 14" id="KW-1133">Transmembrane helix</keyword>
<evidence type="ECO:0000256" key="7">
    <source>
        <dbReference type="ARBA" id="ARBA00022801"/>
    </source>
</evidence>
<dbReference type="EC" id="3.6.1.27" evidence="3 14"/>
<comment type="similarity">
    <text evidence="2 14">Belongs to the UppP family.</text>
</comment>
<keyword evidence="14" id="KW-0961">Cell wall biogenesis/degradation</keyword>
<name>A0A4P7XD16_9ALTE</name>
<evidence type="ECO:0000313" key="15">
    <source>
        <dbReference type="EMBL" id="QCF24676.1"/>
    </source>
</evidence>
<dbReference type="GO" id="GO:0009252">
    <property type="term" value="P:peptidoglycan biosynthetic process"/>
    <property type="evidence" value="ECO:0007669"/>
    <property type="project" value="UniProtKB-KW"/>
</dbReference>
<gene>
    <name evidence="14" type="primary">uppP</name>
    <name evidence="15" type="ORF">soil367_01175</name>
</gene>
<keyword evidence="6 14" id="KW-0812">Transmembrane</keyword>
<feature type="transmembrane region" description="Helical" evidence="14">
    <location>
        <begin position="84"/>
        <end position="103"/>
    </location>
</feature>
<reference evidence="15 16" key="1">
    <citation type="submission" date="2018-07" db="EMBL/GenBank/DDBJ databases">
        <title>Marsedoiliclastica nanhaica gen. nov. sp. nov., a novel marine hydrocarbonoclastic bacterium isolated from an in-situ enriched hydrocarbon-degrading consortium in deep-sea sediment.</title>
        <authorList>
            <person name="Dong C."/>
            <person name="Ma T."/>
            <person name="Liu R."/>
            <person name="Shao Z."/>
        </authorList>
    </citation>
    <scope>NUCLEOTIDE SEQUENCE [LARGE SCALE GENOMIC DNA]</scope>
    <source>
        <strain evidence="16">soil36-7</strain>
    </source>
</reference>
<keyword evidence="10 14" id="KW-0046">Antibiotic resistance</keyword>
<dbReference type="PANTHER" id="PTHR30622:SF4">
    <property type="entry name" value="UNDECAPRENYL-DIPHOSPHATASE"/>
    <property type="match status" value="1"/>
</dbReference>
<feature type="transmembrane region" description="Helical" evidence="14">
    <location>
        <begin position="248"/>
        <end position="268"/>
    </location>
</feature>
<evidence type="ECO:0000256" key="3">
    <source>
        <dbReference type="ARBA" id="ARBA00012374"/>
    </source>
</evidence>
<dbReference type="EMBL" id="CP031093">
    <property type="protein sequence ID" value="QCF24676.1"/>
    <property type="molecule type" value="Genomic_DNA"/>
</dbReference>
<dbReference type="Pfam" id="PF02673">
    <property type="entry name" value="BacA"/>
    <property type="match status" value="1"/>
</dbReference>
<organism evidence="15 16">
    <name type="scientific">Hydrocarboniclastica marina</name>
    <dbReference type="NCBI Taxonomy" id="2259620"/>
    <lineage>
        <taxon>Bacteria</taxon>
        <taxon>Pseudomonadati</taxon>
        <taxon>Pseudomonadota</taxon>
        <taxon>Gammaproteobacteria</taxon>
        <taxon>Alteromonadales</taxon>
        <taxon>Alteromonadaceae</taxon>
        <taxon>Hydrocarboniclastica</taxon>
    </lineage>
</organism>
<proteinExistence type="inferred from homology"/>